<comment type="caution">
    <text evidence="7">The sequence shown here is derived from an EMBL/GenBank/DDBJ whole genome shotgun (WGS) entry which is preliminary data.</text>
</comment>
<dbReference type="InterPro" id="IPR002219">
    <property type="entry name" value="PKC_DAG/PE"/>
</dbReference>
<evidence type="ECO:0000256" key="3">
    <source>
        <dbReference type="ARBA" id="ARBA00022833"/>
    </source>
</evidence>
<evidence type="ECO:0008006" key="9">
    <source>
        <dbReference type="Google" id="ProtNLM"/>
    </source>
</evidence>
<evidence type="ECO:0000259" key="6">
    <source>
        <dbReference type="PROSITE" id="PS50146"/>
    </source>
</evidence>
<dbReference type="PROSITE" id="PS50146">
    <property type="entry name" value="DAGK"/>
    <property type="match status" value="1"/>
</dbReference>
<evidence type="ECO:0000313" key="8">
    <source>
        <dbReference type="Proteomes" id="UP000298416"/>
    </source>
</evidence>
<reference evidence="7" key="1">
    <citation type="submission" date="2018-01" db="EMBL/GenBank/DDBJ databases">
        <authorList>
            <person name="Mao J.F."/>
        </authorList>
    </citation>
    <scope>NUCLEOTIDE SEQUENCE</scope>
    <source>
        <strain evidence="7">Huo1</strain>
        <tissue evidence="7">Leaf</tissue>
    </source>
</reference>
<dbReference type="Proteomes" id="UP000298416">
    <property type="component" value="Unassembled WGS sequence"/>
</dbReference>
<feature type="region of interest" description="Disordered" evidence="4">
    <location>
        <begin position="176"/>
        <end position="212"/>
    </location>
</feature>
<keyword evidence="3" id="KW-0862">Zinc</keyword>
<dbReference type="InterPro" id="IPR037607">
    <property type="entry name" value="DGK"/>
</dbReference>
<dbReference type="SMART" id="SM00109">
    <property type="entry name" value="C1"/>
    <property type="match status" value="2"/>
</dbReference>
<proteinExistence type="predicted"/>
<protein>
    <recommendedName>
        <fullName evidence="9">Diacylglycerol kinase (ATP)</fullName>
    </recommendedName>
</protein>
<evidence type="ECO:0000256" key="2">
    <source>
        <dbReference type="ARBA" id="ARBA00022771"/>
    </source>
</evidence>
<dbReference type="GO" id="GO:0016020">
    <property type="term" value="C:membrane"/>
    <property type="evidence" value="ECO:0007669"/>
    <property type="project" value="UniProtKB-SubCell"/>
</dbReference>
<organism evidence="7">
    <name type="scientific">Salvia splendens</name>
    <name type="common">Scarlet sage</name>
    <dbReference type="NCBI Taxonomy" id="180675"/>
    <lineage>
        <taxon>Eukaryota</taxon>
        <taxon>Viridiplantae</taxon>
        <taxon>Streptophyta</taxon>
        <taxon>Embryophyta</taxon>
        <taxon>Tracheophyta</taxon>
        <taxon>Spermatophyta</taxon>
        <taxon>Magnoliopsida</taxon>
        <taxon>eudicotyledons</taxon>
        <taxon>Gunneridae</taxon>
        <taxon>Pentapetalae</taxon>
        <taxon>asterids</taxon>
        <taxon>lamiids</taxon>
        <taxon>Lamiales</taxon>
        <taxon>Lamiaceae</taxon>
        <taxon>Nepetoideae</taxon>
        <taxon>Mentheae</taxon>
        <taxon>Salviinae</taxon>
        <taxon>Salvia</taxon>
        <taxon>Salvia subgen. Calosphace</taxon>
        <taxon>core Calosphace</taxon>
    </lineage>
</organism>
<dbReference type="CDD" id="cd20805">
    <property type="entry name" value="C1_DGK_rpt2"/>
    <property type="match status" value="1"/>
</dbReference>
<dbReference type="AlphaFoldDB" id="A0A8X8W8G6"/>
<evidence type="ECO:0000256" key="1">
    <source>
        <dbReference type="ARBA" id="ARBA00022723"/>
    </source>
</evidence>
<evidence type="ECO:0000313" key="7">
    <source>
        <dbReference type="EMBL" id="KAG6390025.1"/>
    </source>
</evidence>
<feature type="compositionally biased region" description="Low complexity" evidence="4">
    <location>
        <begin position="194"/>
        <end position="209"/>
    </location>
</feature>
<evidence type="ECO:0000259" key="5">
    <source>
        <dbReference type="PROSITE" id="PS50081"/>
    </source>
</evidence>
<dbReference type="EMBL" id="PNBA02000020">
    <property type="protein sequence ID" value="KAG6390025.1"/>
    <property type="molecule type" value="Genomic_DNA"/>
</dbReference>
<dbReference type="Gene3D" id="3.40.50.10330">
    <property type="entry name" value="Probable inorganic polyphosphate/atp-NAD kinase, domain 1"/>
    <property type="match status" value="1"/>
</dbReference>
<evidence type="ECO:0000256" key="4">
    <source>
        <dbReference type="SAM" id="MobiDB-lite"/>
    </source>
</evidence>
<feature type="domain" description="Phorbol-ester/DAG-type" evidence="5">
    <location>
        <begin position="69"/>
        <end position="132"/>
    </location>
</feature>
<name>A0A8X8W8G6_SALSN</name>
<dbReference type="Gene3D" id="3.30.60.20">
    <property type="match status" value="1"/>
</dbReference>
<dbReference type="InterPro" id="IPR017438">
    <property type="entry name" value="ATP-NAD_kinase_N"/>
</dbReference>
<dbReference type="InterPro" id="IPR001206">
    <property type="entry name" value="Diacylglycerol_kinase_cat_dom"/>
</dbReference>
<feature type="domain" description="DAGKc" evidence="6">
    <location>
        <begin position="226"/>
        <end position="303"/>
    </location>
</feature>
<gene>
    <name evidence="7" type="ORF">SASPL_151503</name>
</gene>
<dbReference type="PROSITE" id="PS50081">
    <property type="entry name" value="ZF_DAG_PE_2"/>
    <property type="match status" value="1"/>
</dbReference>
<dbReference type="GO" id="GO:0004143">
    <property type="term" value="F:ATP-dependent diacylglycerol kinase activity"/>
    <property type="evidence" value="ECO:0007669"/>
    <property type="project" value="InterPro"/>
</dbReference>
<keyword evidence="8" id="KW-1185">Reference proteome</keyword>
<keyword evidence="1" id="KW-0479">Metal-binding</keyword>
<dbReference type="PANTHER" id="PTHR11255:SF54">
    <property type="entry name" value="DIACYLGLYCEROL KINASE THETA"/>
    <property type="match status" value="1"/>
</dbReference>
<dbReference type="PANTHER" id="PTHR11255">
    <property type="entry name" value="DIACYLGLYCEROL KINASE"/>
    <property type="match status" value="1"/>
</dbReference>
<dbReference type="SUPFAM" id="SSF57889">
    <property type="entry name" value="Cysteine-rich domain"/>
    <property type="match status" value="1"/>
</dbReference>
<dbReference type="GO" id="GO:0007165">
    <property type="term" value="P:signal transduction"/>
    <property type="evidence" value="ECO:0007669"/>
    <property type="project" value="InterPro"/>
</dbReference>
<dbReference type="Pfam" id="PF00130">
    <property type="entry name" value="C1_1"/>
    <property type="match status" value="1"/>
</dbReference>
<dbReference type="SMART" id="SM00046">
    <property type="entry name" value="DAGKc"/>
    <property type="match status" value="1"/>
</dbReference>
<dbReference type="InterPro" id="IPR016064">
    <property type="entry name" value="NAD/diacylglycerol_kinase_sf"/>
</dbReference>
<dbReference type="SUPFAM" id="SSF111331">
    <property type="entry name" value="NAD kinase/diacylglycerol kinase-like"/>
    <property type="match status" value="1"/>
</dbReference>
<reference evidence="7" key="2">
    <citation type="submission" date="2020-08" db="EMBL/GenBank/DDBJ databases">
        <title>Plant Genome Project.</title>
        <authorList>
            <person name="Zhang R.-G."/>
        </authorList>
    </citation>
    <scope>NUCLEOTIDE SEQUENCE</scope>
    <source>
        <strain evidence="7">Huo1</strain>
        <tissue evidence="7">Leaf</tissue>
    </source>
</reference>
<accession>A0A8X8W8G6</accession>
<dbReference type="GO" id="GO:0008270">
    <property type="term" value="F:zinc ion binding"/>
    <property type="evidence" value="ECO:0007669"/>
    <property type="project" value="UniProtKB-KW"/>
</dbReference>
<dbReference type="Pfam" id="PF00781">
    <property type="entry name" value="DAGK_cat"/>
    <property type="match status" value="1"/>
</dbReference>
<keyword evidence="2" id="KW-0863">Zinc-finger</keyword>
<sequence length="337" mass="36856">MESVTRGRNLSCCVCLESISPSQTLGPMVASDSYIHHCSICGAAAHLDCSAGAQKDCKCVSMFGCGQVLHQWAVQWTEETDRPDESSFCSHCKEPYTGSFLEGTPIWCCLWCQRLVHIDCHSSMINETGDICDLGPFKMLVLSPLYVKQLKRTSGGFLSSITAGANEVASSVRATIRSQSKKNRHGSETFADTGNGSNMSDMSGDSAADGSHEGMRQTYELVDLPPEARPLLVFINKKSGAQQGDSLRQRLNVLLNPVQVCELSSAEGPEVGLYLFRKTRHFRVLVCGGDGTVGWVLDAIEHAAVTVLDRWKVFISNQQGKPLRSAKFMNNYLGMCR</sequence>
<dbReference type="InterPro" id="IPR046349">
    <property type="entry name" value="C1-like_sf"/>
</dbReference>